<organism evidence="2 3">
    <name type="scientific">Leptothrix ochracea L12</name>
    <dbReference type="NCBI Taxonomy" id="735332"/>
    <lineage>
        <taxon>Bacteria</taxon>
        <taxon>Pseudomonadati</taxon>
        <taxon>Pseudomonadota</taxon>
        <taxon>Betaproteobacteria</taxon>
        <taxon>Burkholderiales</taxon>
        <taxon>Sphaerotilaceae</taxon>
        <taxon>Leptothrix</taxon>
    </lineage>
</organism>
<name>I4Z4Y6_9BURK</name>
<dbReference type="Proteomes" id="UP000053899">
    <property type="component" value="Unassembled WGS sequence"/>
</dbReference>
<keyword evidence="1" id="KW-0472">Membrane</keyword>
<accession>I4Z4Y6</accession>
<dbReference type="AlphaFoldDB" id="I4Z4Y6"/>
<proteinExistence type="predicted"/>
<dbReference type="HOGENOM" id="CLU_2717494_0_0_4"/>
<evidence type="ECO:0000313" key="3">
    <source>
        <dbReference type="Proteomes" id="UP000053899"/>
    </source>
</evidence>
<sequence>MSSNLTQRVASVLWPAFMVAVVAELIFFGLVDPLDLAVYGAPVGEDRVHIYSVGFYFLGLGCRCQCHDWFAA</sequence>
<gene>
    <name evidence="2" type="ORF">LepocDRAFT_00000050</name>
</gene>
<reference evidence="2 3" key="1">
    <citation type="submission" date="2012-04" db="EMBL/GenBank/DDBJ databases">
        <title>Improved High-Quality Draft sequence of Leptothrix ochracea L12.</title>
        <authorList>
            <consortium name="US DOE Joint Genome Institute"/>
            <person name="Lucas S."/>
            <person name="Han J."/>
            <person name="Lapidus A."/>
            <person name="Cheng J.-F."/>
            <person name="Goodwin L."/>
            <person name="Pitluck S."/>
            <person name="Peters L."/>
            <person name="Zeytun A."/>
            <person name="Detter J.C."/>
            <person name="Han C."/>
            <person name="Tapia R."/>
            <person name="Land M."/>
            <person name="Hauser L."/>
            <person name="Kyrpides N."/>
            <person name="Ivanova N."/>
            <person name="Pagani I."/>
            <person name="Stepanauskas R."/>
            <person name="Masland D."/>
            <person name="Poulton N."/>
            <person name="Emerson D."/>
            <person name="Fleming E."/>
            <person name="Woyke T."/>
        </authorList>
    </citation>
    <scope>NUCLEOTIDE SEQUENCE [LARGE SCALE GENOMIC DNA]</scope>
    <source>
        <strain evidence="2 3">L12</strain>
    </source>
</reference>
<keyword evidence="1" id="KW-1133">Transmembrane helix</keyword>
<keyword evidence="3" id="KW-1185">Reference proteome</keyword>
<keyword evidence="1" id="KW-0812">Transmembrane</keyword>
<evidence type="ECO:0000313" key="2">
    <source>
        <dbReference type="EMBL" id="EIM31278.1"/>
    </source>
</evidence>
<feature type="transmembrane region" description="Helical" evidence="1">
    <location>
        <begin position="12"/>
        <end position="31"/>
    </location>
</feature>
<evidence type="ECO:0000256" key="1">
    <source>
        <dbReference type="SAM" id="Phobius"/>
    </source>
</evidence>
<dbReference type="EMBL" id="JH660696">
    <property type="protein sequence ID" value="EIM31278.1"/>
    <property type="molecule type" value="Genomic_DNA"/>
</dbReference>
<protein>
    <submittedName>
        <fullName evidence="2">Uncharacterized protein</fullName>
    </submittedName>
</protein>